<dbReference type="EMBL" id="GBRH01275593">
    <property type="protein sequence ID" value="JAD22302.1"/>
    <property type="molecule type" value="Transcribed_RNA"/>
</dbReference>
<reference evidence="1" key="2">
    <citation type="journal article" date="2015" name="Data Brief">
        <title>Shoot transcriptome of the giant reed, Arundo donax.</title>
        <authorList>
            <person name="Barrero R.A."/>
            <person name="Guerrero F.D."/>
            <person name="Moolhuijzen P."/>
            <person name="Goolsby J.A."/>
            <person name="Tidwell J."/>
            <person name="Bellgard S.E."/>
            <person name="Bellgard M.I."/>
        </authorList>
    </citation>
    <scope>NUCLEOTIDE SEQUENCE</scope>
    <source>
        <tissue evidence="1">Shoot tissue taken approximately 20 cm above the soil surface</tissue>
    </source>
</reference>
<evidence type="ECO:0000313" key="1">
    <source>
        <dbReference type="EMBL" id="JAD22302.1"/>
    </source>
</evidence>
<accession>A0A0A8YHW0</accession>
<name>A0A0A8YHW0_ARUDO</name>
<dbReference type="AlphaFoldDB" id="A0A0A8YHW0"/>
<protein>
    <submittedName>
        <fullName evidence="1">Uncharacterized protein</fullName>
    </submittedName>
</protein>
<proteinExistence type="predicted"/>
<reference evidence="1" key="1">
    <citation type="submission" date="2014-09" db="EMBL/GenBank/DDBJ databases">
        <authorList>
            <person name="Magalhaes I.L.F."/>
            <person name="Oliveira U."/>
            <person name="Santos F.R."/>
            <person name="Vidigal T.H.D.A."/>
            <person name="Brescovit A.D."/>
            <person name="Santos A.J."/>
        </authorList>
    </citation>
    <scope>NUCLEOTIDE SEQUENCE</scope>
    <source>
        <tissue evidence="1">Shoot tissue taken approximately 20 cm above the soil surface</tissue>
    </source>
</reference>
<sequence>MKPNNPNYTANVAISAKLVSRIKHRSPYHNPNPKW</sequence>
<organism evidence="1">
    <name type="scientific">Arundo donax</name>
    <name type="common">Giant reed</name>
    <name type="synonym">Donax arundinaceus</name>
    <dbReference type="NCBI Taxonomy" id="35708"/>
    <lineage>
        <taxon>Eukaryota</taxon>
        <taxon>Viridiplantae</taxon>
        <taxon>Streptophyta</taxon>
        <taxon>Embryophyta</taxon>
        <taxon>Tracheophyta</taxon>
        <taxon>Spermatophyta</taxon>
        <taxon>Magnoliopsida</taxon>
        <taxon>Liliopsida</taxon>
        <taxon>Poales</taxon>
        <taxon>Poaceae</taxon>
        <taxon>PACMAD clade</taxon>
        <taxon>Arundinoideae</taxon>
        <taxon>Arundineae</taxon>
        <taxon>Arundo</taxon>
    </lineage>
</organism>